<evidence type="ECO:0000313" key="2">
    <source>
        <dbReference type="Proteomes" id="UP000202420"/>
    </source>
</evidence>
<dbReference type="Proteomes" id="UP000202420">
    <property type="component" value="Segment"/>
</dbReference>
<dbReference type="EMBL" id="EF101928">
    <property type="protein sequence ID" value="ABT16766.1"/>
    <property type="molecule type" value="Genomic_DNA"/>
</dbReference>
<dbReference type="KEGG" id="vg:5470936"/>
<organism evidence="1 2">
    <name type="scientific">Chlorovirus heliozoae</name>
    <dbReference type="NCBI Taxonomy" id="322019"/>
    <lineage>
        <taxon>Viruses</taxon>
        <taxon>Varidnaviria</taxon>
        <taxon>Bamfordvirae</taxon>
        <taxon>Nucleocytoviricota</taxon>
        <taxon>Megaviricetes</taxon>
        <taxon>Algavirales</taxon>
        <taxon>Phycodnaviridae</taxon>
        <taxon>Chlorovirus</taxon>
    </lineage>
</organism>
<dbReference type="OrthoDB" id="23975at10239"/>
<sequence>MSIRYTWSVKKQFDFAKSQLQDYGVSKDDIDTIFAGTIGFVNKYSKKPRKSLTSAEIRETADADAKALREKIEKRLTPLGLNKRKIQKVLYELPDGEDLTFILLSYRIHDTEDRTRVRIPLNSYVREHDVIAKQYKNKNKNSNDEDKTENQ</sequence>
<protein>
    <submittedName>
        <fullName evidence="1">Uncharacterized protein Z632R</fullName>
    </submittedName>
</protein>
<reference evidence="1 2" key="1">
    <citation type="submission" date="2006-09" db="EMBL/GenBank/DDBJ databases">
        <title>Sequence and annotation of the 288-kb ATCV-1 virus that infects an endosymbiotic Chlorella strain of the heliozoon Acanthocystis turfacea.</title>
        <authorList>
            <person name="Fitzgerald L.A."/>
            <person name="Graves M.V."/>
            <person name="Li X."/>
            <person name="Pfitzner A.J.P."/>
            <person name="Hartigan J."/>
            <person name="Van Etten J.L."/>
        </authorList>
    </citation>
    <scope>NUCLEOTIDE SEQUENCE [LARGE SCALE GENOMIC DNA]</scope>
    <source>
        <strain evidence="1 2">ATCV-1</strain>
    </source>
</reference>
<keyword evidence="2" id="KW-1185">Reference proteome</keyword>
<evidence type="ECO:0000313" key="1">
    <source>
        <dbReference type="EMBL" id="ABT16766.1"/>
    </source>
</evidence>
<accession>A7K9P2</accession>
<name>A7K9P2_9PHYC</name>
<dbReference type="RefSeq" id="YP_001427113.1">
    <property type="nucleotide sequence ID" value="NC_008724.1"/>
</dbReference>
<dbReference type="GeneID" id="5470936"/>
<gene>
    <name evidence="1" type="primary">Z632R</name>
    <name evidence="1" type="ORF">ATCV1_Z632R</name>
</gene>
<proteinExistence type="predicted"/>